<keyword evidence="4" id="KW-1185">Reference proteome</keyword>
<dbReference type="RefSeq" id="WP_204635277.1">
    <property type="nucleotide sequence ID" value="NZ_JADIKC010000003.1"/>
</dbReference>
<sequence length="236" mass="25279">MLTHFRGRRPAILLAFVAFPLLAACGKHEGNEAASVEHAPPDAAQQARDDAASTARCADHPLAQAMPPRDTMAGLPFRLWDCTPASFRAVYGQDGGKQVEISITDTRPADTGASAGAEDLNRRTRDMQRSVTRSSIEMLTRMADPMRTNAESLGTLGGPAYAPVLVPTSTSASFVIYVSAQTERGPAEAVALFNDRQVVTLHAVEHGSAVTGLTTPQAQALYLPFIQSFHPERLPQ</sequence>
<accession>A0ABS2JQW5</accession>
<feature type="signal peptide" evidence="2">
    <location>
        <begin position="1"/>
        <end position="23"/>
    </location>
</feature>
<reference evidence="3 4" key="1">
    <citation type="submission" date="2020-10" db="EMBL/GenBank/DDBJ databases">
        <title>Phylogeny of dyella-like bacteria.</title>
        <authorList>
            <person name="Fu J."/>
        </authorList>
    </citation>
    <scope>NUCLEOTIDE SEQUENCE [LARGE SCALE GENOMIC DNA]</scope>
    <source>
        <strain evidence="3 4">THG-B117</strain>
    </source>
</reference>
<organism evidence="3 4">
    <name type="scientific">Dyella kyungheensis</name>
    <dbReference type="NCBI Taxonomy" id="1242174"/>
    <lineage>
        <taxon>Bacteria</taxon>
        <taxon>Pseudomonadati</taxon>
        <taxon>Pseudomonadota</taxon>
        <taxon>Gammaproteobacteria</taxon>
        <taxon>Lysobacterales</taxon>
        <taxon>Rhodanobacteraceae</taxon>
        <taxon>Dyella</taxon>
    </lineage>
</organism>
<proteinExistence type="predicted"/>
<keyword evidence="2" id="KW-0732">Signal</keyword>
<dbReference type="PROSITE" id="PS51257">
    <property type="entry name" value="PROKAR_LIPOPROTEIN"/>
    <property type="match status" value="1"/>
</dbReference>
<feature type="chain" id="PRO_5046623859" description="DUF3558 domain-containing protein" evidence="2">
    <location>
        <begin position="24"/>
        <end position="236"/>
    </location>
</feature>
<evidence type="ECO:0008006" key="5">
    <source>
        <dbReference type="Google" id="ProtNLM"/>
    </source>
</evidence>
<evidence type="ECO:0000256" key="2">
    <source>
        <dbReference type="SAM" id="SignalP"/>
    </source>
</evidence>
<evidence type="ECO:0000256" key="1">
    <source>
        <dbReference type="SAM" id="MobiDB-lite"/>
    </source>
</evidence>
<evidence type="ECO:0000313" key="3">
    <source>
        <dbReference type="EMBL" id="MBM7120838.1"/>
    </source>
</evidence>
<dbReference type="EMBL" id="JADIKC010000003">
    <property type="protein sequence ID" value="MBM7120838.1"/>
    <property type="molecule type" value="Genomic_DNA"/>
</dbReference>
<gene>
    <name evidence="3" type="ORF">ISP20_06645</name>
</gene>
<protein>
    <recommendedName>
        <fullName evidence="5">DUF3558 domain-containing protein</fullName>
    </recommendedName>
</protein>
<comment type="caution">
    <text evidence="3">The sequence shown here is derived from an EMBL/GenBank/DDBJ whole genome shotgun (WGS) entry which is preliminary data.</text>
</comment>
<feature type="region of interest" description="Disordered" evidence="1">
    <location>
        <begin position="33"/>
        <end position="53"/>
    </location>
</feature>
<dbReference type="Proteomes" id="UP001430065">
    <property type="component" value="Unassembled WGS sequence"/>
</dbReference>
<evidence type="ECO:0000313" key="4">
    <source>
        <dbReference type="Proteomes" id="UP001430065"/>
    </source>
</evidence>
<name>A0ABS2JQW5_9GAMM</name>